<name>A0A100VYP0_9MYCO</name>
<dbReference type="Pfam" id="PF00582">
    <property type="entry name" value="Usp"/>
    <property type="match status" value="1"/>
</dbReference>
<proteinExistence type="predicted"/>
<dbReference type="STRING" id="146020.RMCB_2516"/>
<evidence type="ECO:0000313" key="2">
    <source>
        <dbReference type="EMBL" id="GAS88420.1"/>
    </source>
</evidence>
<dbReference type="RefSeq" id="WP_062829051.1">
    <property type="nucleotide sequence ID" value="NZ_BCSX01000023.1"/>
</dbReference>
<comment type="caution">
    <text evidence="2">The sequence shown here is derived from an EMBL/GenBank/DDBJ whole genome shotgun (WGS) entry which is preliminary data.</text>
</comment>
<protein>
    <submittedName>
        <fullName evidence="2">Universal stress protein UspA-like protein</fullName>
    </submittedName>
</protein>
<dbReference type="InterPro" id="IPR006016">
    <property type="entry name" value="UspA"/>
</dbReference>
<dbReference type="Gene3D" id="3.40.50.620">
    <property type="entry name" value="HUPs"/>
    <property type="match status" value="2"/>
</dbReference>
<reference evidence="3" key="1">
    <citation type="journal article" date="2016" name="Genome Announc.">
        <title>Draft Genome Sequences of Five Rapidly Growing Mycobacterium Species, M. thermoresistibile, M. fortuitum subsp. acetamidolyticum, M. canariasense, M. brisbanense, and M. novocastrense.</title>
        <authorList>
            <person name="Katahira K."/>
            <person name="Ogura Y."/>
            <person name="Gotoh Y."/>
            <person name="Hayashi T."/>
        </authorList>
    </citation>
    <scope>NUCLEOTIDE SEQUENCE [LARGE SCALE GENOMIC DNA]</scope>
    <source>
        <strain evidence="3">JCM15654</strain>
    </source>
</reference>
<feature type="domain" description="UspA" evidence="1">
    <location>
        <begin position="19"/>
        <end position="138"/>
    </location>
</feature>
<accession>A0A100VYP0</accession>
<dbReference type="EMBL" id="BCSX01000023">
    <property type="protein sequence ID" value="GAS88420.1"/>
    <property type="molecule type" value="Genomic_DNA"/>
</dbReference>
<gene>
    <name evidence="2" type="ORF">RMCB_2516</name>
</gene>
<dbReference type="Proteomes" id="UP000069620">
    <property type="component" value="Unassembled WGS sequence"/>
</dbReference>
<dbReference type="SUPFAM" id="SSF52402">
    <property type="entry name" value="Adenine nucleotide alpha hydrolases-like"/>
    <property type="match status" value="2"/>
</dbReference>
<evidence type="ECO:0000313" key="3">
    <source>
        <dbReference type="Proteomes" id="UP000069620"/>
    </source>
</evidence>
<dbReference type="OrthoDB" id="4702919at2"/>
<dbReference type="InterPro" id="IPR014729">
    <property type="entry name" value="Rossmann-like_a/b/a_fold"/>
</dbReference>
<evidence type="ECO:0000259" key="1">
    <source>
        <dbReference type="Pfam" id="PF00582"/>
    </source>
</evidence>
<sequence length="276" mass="29425">MTTTTLTATTLTATTPTGPVVVGVDGSTSAEYAALWAAKEAVVRNAVLRLVYAADEDDTDINQTMAEARTALHRAWEAVTDTGAEVKLESEILFGEPVDCLVAASRGASMLCVGAGEGRGATSAALAKRAAGPVAVIRRRTPEPLSLRKWIVVVLDETDSALDALRAAMREAGLRDAPVLVLESWSHGRHTDTANTARHPVRTVLEEYLTGPGASVDVQLSTLPMPTHLLHLLHQCVSIDQLLVVAADHHALVEELTSPRAREILRGTDCSLLFTR</sequence>
<dbReference type="AlphaFoldDB" id="A0A100VYP0"/>
<reference evidence="3" key="2">
    <citation type="submission" date="2016-02" db="EMBL/GenBank/DDBJ databases">
        <title>Draft genome sequence of five rapidly growing Mycobacterium species.</title>
        <authorList>
            <person name="Katahira K."/>
            <person name="Gotou Y."/>
            <person name="Iida K."/>
            <person name="Ogura Y."/>
            <person name="Hayashi T."/>
        </authorList>
    </citation>
    <scope>NUCLEOTIDE SEQUENCE [LARGE SCALE GENOMIC DNA]</scope>
    <source>
        <strain evidence="3">JCM15654</strain>
    </source>
</reference>
<organism evidence="2 3">
    <name type="scientific">Mycolicibacterium brisbanense</name>
    <dbReference type="NCBI Taxonomy" id="146020"/>
    <lineage>
        <taxon>Bacteria</taxon>
        <taxon>Bacillati</taxon>
        <taxon>Actinomycetota</taxon>
        <taxon>Actinomycetes</taxon>
        <taxon>Mycobacteriales</taxon>
        <taxon>Mycobacteriaceae</taxon>
        <taxon>Mycolicibacterium</taxon>
    </lineage>
</organism>
<keyword evidence="3" id="KW-1185">Reference proteome</keyword>